<evidence type="ECO:0000313" key="4">
    <source>
        <dbReference type="Proteomes" id="UP000007013"/>
    </source>
</evidence>
<name>B2A016_OPITP</name>
<dbReference type="HOGENOM" id="CLU_2736107_0_0_0"/>
<accession>B2A016</accession>
<dbReference type="KEGG" id="ote:Oter_4078"/>
<reference evidence="3 4" key="1">
    <citation type="journal article" date="2011" name="J. Bacteriol.">
        <title>Genome sequence of the verrucomicrobium Opitutus terrae PB90-1, an abundant inhabitant of rice paddy soil ecosystems.</title>
        <authorList>
            <person name="van Passel M.W."/>
            <person name="Kant R."/>
            <person name="Palva A."/>
            <person name="Copeland A."/>
            <person name="Lucas S."/>
            <person name="Lapidus A."/>
            <person name="Glavina del Rio T."/>
            <person name="Pitluck S."/>
            <person name="Goltsman E."/>
            <person name="Clum A."/>
            <person name="Sun H."/>
            <person name="Schmutz J."/>
            <person name="Larimer F.W."/>
            <person name="Land M.L."/>
            <person name="Hauser L."/>
            <person name="Kyrpides N."/>
            <person name="Mikhailova N."/>
            <person name="Richardson P.P."/>
            <person name="Janssen P.H."/>
            <person name="de Vos W.M."/>
            <person name="Smidt H."/>
        </authorList>
    </citation>
    <scope>NUCLEOTIDE SEQUENCE [LARGE SCALE GENOMIC DNA]</scope>
    <source>
        <strain evidence="4">DSM 11246 / JCM 15787 / PB90-1</strain>
    </source>
</reference>
<dbReference type="OrthoDB" id="199639at2"/>
<organism evidence="3 4">
    <name type="scientific">Opitutus terrae (strain DSM 11246 / JCM 15787 / PB90-1)</name>
    <dbReference type="NCBI Taxonomy" id="452637"/>
    <lineage>
        <taxon>Bacteria</taxon>
        <taxon>Pseudomonadati</taxon>
        <taxon>Verrucomicrobiota</taxon>
        <taxon>Opitutia</taxon>
        <taxon>Opitutales</taxon>
        <taxon>Opitutaceae</taxon>
        <taxon>Opitutus</taxon>
    </lineage>
</organism>
<sequence>MFKRLPLEEHTTACLTIAFVTAVTIFFGFAWRALRMSRAQVDRFAQLPFAPETSDQPAAPDPAANPTTPRT</sequence>
<feature type="compositionally biased region" description="Low complexity" evidence="1">
    <location>
        <begin position="57"/>
        <end position="71"/>
    </location>
</feature>
<evidence type="ECO:0008006" key="5">
    <source>
        <dbReference type="Google" id="ProtNLM"/>
    </source>
</evidence>
<dbReference type="AlphaFoldDB" id="B2A016"/>
<feature type="region of interest" description="Disordered" evidence="1">
    <location>
        <begin position="49"/>
        <end position="71"/>
    </location>
</feature>
<dbReference type="RefSeq" id="WP_012376880.1">
    <property type="nucleotide sequence ID" value="NC_010571.1"/>
</dbReference>
<proteinExistence type="predicted"/>
<protein>
    <recommendedName>
        <fullName evidence="5">Cbb3-type cytochrome oxidase component</fullName>
    </recommendedName>
</protein>
<keyword evidence="2" id="KW-1133">Transmembrane helix</keyword>
<keyword evidence="2" id="KW-0812">Transmembrane</keyword>
<dbReference type="EMBL" id="CP001032">
    <property type="protein sequence ID" value="ACB77352.1"/>
    <property type="molecule type" value="Genomic_DNA"/>
</dbReference>
<dbReference type="STRING" id="452637.Oter_4078"/>
<evidence type="ECO:0000256" key="1">
    <source>
        <dbReference type="SAM" id="MobiDB-lite"/>
    </source>
</evidence>
<keyword evidence="2" id="KW-0472">Membrane</keyword>
<evidence type="ECO:0000256" key="2">
    <source>
        <dbReference type="SAM" id="Phobius"/>
    </source>
</evidence>
<dbReference type="Proteomes" id="UP000007013">
    <property type="component" value="Chromosome"/>
</dbReference>
<evidence type="ECO:0000313" key="3">
    <source>
        <dbReference type="EMBL" id="ACB77352.1"/>
    </source>
</evidence>
<keyword evidence="4" id="KW-1185">Reference proteome</keyword>
<feature type="transmembrane region" description="Helical" evidence="2">
    <location>
        <begin position="12"/>
        <end position="34"/>
    </location>
</feature>
<gene>
    <name evidence="3" type="ordered locus">Oter_4078</name>
</gene>